<dbReference type="PANTHER" id="PTHR30417:SF4">
    <property type="entry name" value="1,6-ANHYDRO-N-ACETYLMURAMYL-L-ALANINE AMIDASE AMPD"/>
    <property type="match status" value="1"/>
</dbReference>
<dbReference type="NCBIfam" id="NF008758">
    <property type="entry name" value="PRK11789.1"/>
    <property type="match status" value="1"/>
</dbReference>
<keyword evidence="7" id="KW-0479">Metal-binding</keyword>
<name>A0A2P5TNG5_9GAMM</name>
<organism evidence="14 15">
    <name type="scientific">Oceanisphaera arctica</name>
    <dbReference type="NCBI Taxonomy" id="641510"/>
    <lineage>
        <taxon>Bacteria</taxon>
        <taxon>Pseudomonadati</taxon>
        <taxon>Pseudomonadota</taxon>
        <taxon>Gammaproteobacteria</taxon>
        <taxon>Aeromonadales</taxon>
        <taxon>Aeromonadaceae</taxon>
        <taxon>Oceanisphaera</taxon>
    </lineage>
</organism>
<evidence type="ECO:0000256" key="12">
    <source>
        <dbReference type="ARBA" id="ARBA00042615"/>
    </source>
</evidence>
<keyword evidence="8" id="KW-0378">Hydrolase</keyword>
<comment type="subcellular location">
    <subcellularLocation>
        <location evidence="3">Cytoplasm</location>
    </subcellularLocation>
</comment>
<dbReference type="FunFam" id="3.40.80.10:FF:000002">
    <property type="entry name" value="1,6-anhydro-N-acetylmuramyl-L-alanine amidase"/>
    <property type="match status" value="1"/>
</dbReference>
<evidence type="ECO:0000256" key="2">
    <source>
        <dbReference type="ARBA" id="ARBA00001947"/>
    </source>
</evidence>
<evidence type="ECO:0000256" key="4">
    <source>
        <dbReference type="ARBA" id="ARBA00007553"/>
    </source>
</evidence>
<dbReference type="GO" id="GO:0009253">
    <property type="term" value="P:peptidoglycan catabolic process"/>
    <property type="evidence" value="ECO:0007669"/>
    <property type="project" value="InterPro"/>
</dbReference>
<evidence type="ECO:0000256" key="6">
    <source>
        <dbReference type="ARBA" id="ARBA00022490"/>
    </source>
</evidence>
<dbReference type="InterPro" id="IPR051206">
    <property type="entry name" value="NAMLAA_amidase_2"/>
</dbReference>
<keyword evidence="9" id="KW-0862">Zinc</keyword>
<dbReference type="GO" id="GO:0071555">
    <property type="term" value="P:cell wall organization"/>
    <property type="evidence" value="ECO:0007669"/>
    <property type="project" value="UniProtKB-KW"/>
</dbReference>
<keyword evidence="15" id="KW-1185">Reference proteome</keyword>
<dbReference type="GO" id="GO:0046872">
    <property type="term" value="F:metal ion binding"/>
    <property type="evidence" value="ECO:0007669"/>
    <property type="project" value="UniProtKB-KW"/>
</dbReference>
<gene>
    <name evidence="14" type="ORF">UN63_05935</name>
</gene>
<keyword evidence="6" id="KW-0963">Cytoplasm</keyword>
<dbReference type="CDD" id="cd06583">
    <property type="entry name" value="PGRP"/>
    <property type="match status" value="1"/>
</dbReference>
<dbReference type="EC" id="3.5.1.28" evidence="5"/>
<comment type="caution">
    <text evidence="14">The sequence shown here is derived from an EMBL/GenBank/DDBJ whole genome shotgun (WGS) entry which is preliminary data.</text>
</comment>
<dbReference type="SMART" id="SM00644">
    <property type="entry name" value="Ami_2"/>
    <property type="match status" value="1"/>
</dbReference>
<evidence type="ECO:0000313" key="14">
    <source>
        <dbReference type="EMBL" id="PPL17091.1"/>
    </source>
</evidence>
<accession>A0A2P5TNG5</accession>
<dbReference type="AlphaFoldDB" id="A0A2P5TNG5"/>
<protein>
    <recommendedName>
        <fullName evidence="11">1,6-anhydro-N-acetylmuramyl-L-alanine amidase AmpD</fullName>
        <ecNumber evidence="5">3.5.1.28</ecNumber>
    </recommendedName>
    <alternativeName>
        <fullName evidence="12">N-acetylmuramoyl-L-alanine amidase</fullName>
    </alternativeName>
</protein>
<dbReference type="RefSeq" id="WP_104485873.1">
    <property type="nucleotide sequence ID" value="NZ_BMYB01000001.1"/>
</dbReference>
<dbReference type="EMBL" id="MPZM01000009">
    <property type="protein sequence ID" value="PPL17091.1"/>
    <property type="molecule type" value="Genomic_DNA"/>
</dbReference>
<keyword evidence="10" id="KW-0961">Cell wall biogenesis/degradation</keyword>
<dbReference type="InterPro" id="IPR002502">
    <property type="entry name" value="Amidase_domain"/>
</dbReference>
<comment type="catalytic activity">
    <reaction evidence="1">
        <text>Hydrolyzes the link between N-acetylmuramoyl residues and L-amino acid residues in certain cell-wall glycopeptides.</text>
        <dbReference type="EC" id="3.5.1.28"/>
    </reaction>
</comment>
<dbReference type="GO" id="GO:0008745">
    <property type="term" value="F:N-acetylmuramoyl-L-alanine amidase activity"/>
    <property type="evidence" value="ECO:0007669"/>
    <property type="project" value="UniProtKB-EC"/>
</dbReference>
<dbReference type="Proteomes" id="UP000242231">
    <property type="component" value="Unassembled WGS sequence"/>
</dbReference>
<proteinExistence type="inferred from homology"/>
<evidence type="ECO:0000256" key="3">
    <source>
        <dbReference type="ARBA" id="ARBA00004496"/>
    </source>
</evidence>
<dbReference type="OrthoDB" id="9794842at2"/>
<sequence>MSPTLTLNTDGWISPARHCPSPHCDDRPEKEVSLLVVHCISLPPGRFGGPHIDQLFLGTLNPDEDPYFAGIHQLRVSAHCLIRRNGELVQYVPFSKRAWHAGQSCFEGRERCNDFSIGIELEGTDTGEYTAAQYRQLTSVSRLLLATYPAITPERVVGHSDIAPGRKTDPGTGFDWTFIERLQG</sequence>
<evidence type="ECO:0000256" key="8">
    <source>
        <dbReference type="ARBA" id="ARBA00022801"/>
    </source>
</evidence>
<dbReference type="SUPFAM" id="SSF55846">
    <property type="entry name" value="N-acetylmuramoyl-L-alanine amidase-like"/>
    <property type="match status" value="1"/>
</dbReference>
<evidence type="ECO:0000256" key="5">
    <source>
        <dbReference type="ARBA" id="ARBA00011901"/>
    </source>
</evidence>
<evidence type="ECO:0000256" key="7">
    <source>
        <dbReference type="ARBA" id="ARBA00022723"/>
    </source>
</evidence>
<dbReference type="PANTHER" id="PTHR30417">
    <property type="entry name" value="N-ACETYLMURAMOYL-L-ALANINE AMIDASE AMID"/>
    <property type="match status" value="1"/>
</dbReference>
<dbReference type="GO" id="GO:0005737">
    <property type="term" value="C:cytoplasm"/>
    <property type="evidence" value="ECO:0007669"/>
    <property type="project" value="UniProtKB-SubCell"/>
</dbReference>
<comment type="similarity">
    <text evidence="4">Belongs to the N-acetylmuramoyl-L-alanine amidase 2 family.</text>
</comment>
<dbReference type="GO" id="GO:0009254">
    <property type="term" value="P:peptidoglycan turnover"/>
    <property type="evidence" value="ECO:0007669"/>
    <property type="project" value="TreeGrafter"/>
</dbReference>
<evidence type="ECO:0000259" key="13">
    <source>
        <dbReference type="SMART" id="SM00644"/>
    </source>
</evidence>
<feature type="domain" description="N-acetylmuramoyl-L-alanine amidase" evidence="13">
    <location>
        <begin position="21"/>
        <end position="171"/>
    </location>
</feature>
<evidence type="ECO:0000256" key="11">
    <source>
        <dbReference type="ARBA" id="ARBA00039257"/>
    </source>
</evidence>
<dbReference type="Gene3D" id="3.40.80.10">
    <property type="entry name" value="Peptidoglycan recognition protein-like"/>
    <property type="match status" value="1"/>
</dbReference>
<comment type="cofactor">
    <cofactor evidence="2">
        <name>Zn(2+)</name>
        <dbReference type="ChEBI" id="CHEBI:29105"/>
    </cofactor>
</comment>
<dbReference type="Pfam" id="PF01510">
    <property type="entry name" value="Amidase_2"/>
    <property type="match status" value="1"/>
</dbReference>
<evidence type="ECO:0000256" key="10">
    <source>
        <dbReference type="ARBA" id="ARBA00023316"/>
    </source>
</evidence>
<dbReference type="InterPro" id="IPR036505">
    <property type="entry name" value="Amidase/PGRP_sf"/>
</dbReference>
<evidence type="ECO:0000256" key="1">
    <source>
        <dbReference type="ARBA" id="ARBA00001561"/>
    </source>
</evidence>
<evidence type="ECO:0000256" key="9">
    <source>
        <dbReference type="ARBA" id="ARBA00022833"/>
    </source>
</evidence>
<evidence type="ECO:0000313" key="15">
    <source>
        <dbReference type="Proteomes" id="UP000242231"/>
    </source>
</evidence>
<reference evidence="15" key="1">
    <citation type="submission" date="2016-11" db="EMBL/GenBank/DDBJ databases">
        <authorList>
            <person name="Sisinthy S."/>
            <person name="Ara S."/>
            <person name="Gundlapally S.R."/>
        </authorList>
    </citation>
    <scope>NUCLEOTIDE SEQUENCE [LARGE SCALE GENOMIC DNA]</scope>
    <source>
        <strain evidence="15">V1-41</strain>
    </source>
</reference>